<name>A0AAV5QV82_9ASCO</name>
<evidence type="ECO:0000256" key="2">
    <source>
        <dbReference type="ARBA" id="ARBA00004443"/>
    </source>
</evidence>
<sequence length="94" mass="10603">MIGSKVLRFSVPTAVRELRFHLSQTGEASVPLRNYLSEQYPTIKKSNPELPILIREAFGVPPTLYARFEHGREAKYSLEGLSSSAIEQTLKNLK</sequence>
<comment type="caution">
    <text evidence="11">The sequence shown here is derived from an EMBL/GenBank/DDBJ whole genome shotgun (WGS) entry which is preliminary data.</text>
</comment>
<dbReference type="PIRSF" id="PIRSF005822">
    <property type="entry name" value="NDUA2"/>
    <property type="match status" value="1"/>
</dbReference>
<dbReference type="EMBL" id="BTFZ01000020">
    <property type="protein sequence ID" value="GMM38719.1"/>
    <property type="molecule type" value="Genomic_DNA"/>
</dbReference>
<evidence type="ECO:0000256" key="1">
    <source>
        <dbReference type="ARBA" id="ARBA00003195"/>
    </source>
</evidence>
<evidence type="ECO:0000313" key="11">
    <source>
        <dbReference type="EMBL" id="GMM38719.1"/>
    </source>
</evidence>
<comment type="subcellular location">
    <subcellularLocation>
        <location evidence="2">Mitochondrion inner membrane</location>
        <topology evidence="2">Peripheral membrane protein</topology>
        <orientation evidence="2">Matrix side</orientation>
    </subcellularLocation>
</comment>
<evidence type="ECO:0000256" key="5">
    <source>
        <dbReference type="ARBA" id="ARBA00022660"/>
    </source>
</evidence>
<comment type="similarity">
    <text evidence="3">Belongs to the complex I NDUFA2 subunit family.</text>
</comment>
<dbReference type="SMART" id="SM00916">
    <property type="entry name" value="L51_S25_CI-B8"/>
    <property type="match status" value="1"/>
</dbReference>
<keyword evidence="9" id="KW-0472">Membrane</keyword>
<gene>
    <name evidence="11" type="ORF">DASC09_060580</name>
</gene>
<evidence type="ECO:0000256" key="7">
    <source>
        <dbReference type="ARBA" id="ARBA00022982"/>
    </source>
</evidence>
<accession>A0AAV5QV82</accession>
<keyword evidence="12" id="KW-1185">Reference proteome</keyword>
<dbReference type="PANTHER" id="PTHR12878">
    <property type="entry name" value="NADH-UBIQUINONE OXIDOREDUCTASE B8 SUBUNIT"/>
    <property type="match status" value="1"/>
</dbReference>
<evidence type="ECO:0000256" key="4">
    <source>
        <dbReference type="ARBA" id="ARBA00022448"/>
    </source>
</evidence>
<dbReference type="PANTHER" id="PTHR12878:SF0">
    <property type="entry name" value="NADH DEHYDROGENASE [UBIQUINONE] 1 ALPHA SUBCOMPLEX SUBUNIT 2"/>
    <property type="match status" value="1"/>
</dbReference>
<evidence type="ECO:0000256" key="3">
    <source>
        <dbReference type="ARBA" id="ARBA00008939"/>
    </source>
</evidence>
<dbReference type="GeneID" id="90076707"/>
<organism evidence="11 12">
    <name type="scientific">Saccharomycopsis crataegensis</name>
    <dbReference type="NCBI Taxonomy" id="43959"/>
    <lineage>
        <taxon>Eukaryota</taxon>
        <taxon>Fungi</taxon>
        <taxon>Dikarya</taxon>
        <taxon>Ascomycota</taxon>
        <taxon>Saccharomycotina</taxon>
        <taxon>Saccharomycetes</taxon>
        <taxon>Saccharomycopsidaceae</taxon>
        <taxon>Saccharomycopsis</taxon>
    </lineage>
</organism>
<dbReference type="InterPro" id="IPR036249">
    <property type="entry name" value="Thioredoxin-like_sf"/>
</dbReference>
<feature type="domain" description="Ribosomal protein/NADH dehydrogenase" evidence="10">
    <location>
        <begin position="24"/>
        <end position="94"/>
    </location>
</feature>
<evidence type="ECO:0000259" key="10">
    <source>
        <dbReference type="SMART" id="SM00916"/>
    </source>
</evidence>
<evidence type="ECO:0000313" key="12">
    <source>
        <dbReference type="Proteomes" id="UP001360560"/>
    </source>
</evidence>
<dbReference type="Pfam" id="PF05047">
    <property type="entry name" value="L51_S25_CI-B8"/>
    <property type="match status" value="1"/>
</dbReference>
<dbReference type="AlphaFoldDB" id="A0AAV5QV82"/>
<keyword evidence="5" id="KW-0679">Respiratory chain</keyword>
<protein>
    <recommendedName>
        <fullName evidence="10">Ribosomal protein/NADH dehydrogenase domain-containing protein</fullName>
    </recommendedName>
</protein>
<evidence type="ECO:0000256" key="8">
    <source>
        <dbReference type="ARBA" id="ARBA00023128"/>
    </source>
</evidence>
<reference evidence="11 12" key="1">
    <citation type="journal article" date="2023" name="Elife">
        <title>Identification of key yeast species and microbe-microbe interactions impacting larval growth of Drosophila in the wild.</title>
        <authorList>
            <person name="Mure A."/>
            <person name="Sugiura Y."/>
            <person name="Maeda R."/>
            <person name="Honda K."/>
            <person name="Sakurai N."/>
            <person name="Takahashi Y."/>
            <person name="Watada M."/>
            <person name="Katoh T."/>
            <person name="Gotoh A."/>
            <person name="Gotoh Y."/>
            <person name="Taniguchi I."/>
            <person name="Nakamura K."/>
            <person name="Hayashi T."/>
            <person name="Katayama T."/>
            <person name="Uemura T."/>
            <person name="Hattori Y."/>
        </authorList>
    </citation>
    <scope>NUCLEOTIDE SEQUENCE [LARGE SCALE GENOMIC DNA]</scope>
    <source>
        <strain evidence="11 12">SC-9</strain>
    </source>
</reference>
<dbReference type="InterPro" id="IPR007741">
    <property type="entry name" value="Ribosomal_mL43/mS25/NADH_DH"/>
</dbReference>
<dbReference type="SUPFAM" id="SSF52833">
    <property type="entry name" value="Thioredoxin-like"/>
    <property type="match status" value="1"/>
</dbReference>
<proteinExistence type="inferred from homology"/>
<evidence type="ECO:0000256" key="6">
    <source>
        <dbReference type="ARBA" id="ARBA00022792"/>
    </source>
</evidence>
<dbReference type="RefSeq" id="XP_064855714.1">
    <property type="nucleotide sequence ID" value="XM_064999642.1"/>
</dbReference>
<dbReference type="InterPro" id="IPR016464">
    <property type="entry name" value="NADH_Ub_cplx-1_asu_su-2"/>
</dbReference>
<dbReference type="Gene3D" id="3.40.30.10">
    <property type="entry name" value="Glutaredoxin"/>
    <property type="match status" value="1"/>
</dbReference>
<comment type="function">
    <text evidence="1">Accessory subunit of the mitochondrial membrane respiratory chain NADH dehydrogenase (Complex I), that is believed not to be involved in catalysis. Complex I functions in the transfer of electrons from NADH to the respiratory chain. The immediate electron acceptor for the enzyme is believed to be ubiquinone.</text>
</comment>
<keyword evidence="4" id="KW-0813">Transport</keyword>
<dbReference type="GO" id="GO:0005743">
    <property type="term" value="C:mitochondrial inner membrane"/>
    <property type="evidence" value="ECO:0007669"/>
    <property type="project" value="UniProtKB-SubCell"/>
</dbReference>
<keyword evidence="7" id="KW-0249">Electron transport</keyword>
<keyword evidence="6" id="KW-0999">Mitochondrion inner membrane</keyword>
<evidence type="ECO:0000256" key="9">
    <source>
        <dbReference type="ARBA" id="ARBA00023136"/>
    </source>
</evidence>
<dbReference type="Proteomes" id="UP001360560">
    <property type="component" value="Unassembled WGS sequence"/>
</dbReference>
<keyword evidence="8" id="KW-0496">Mitochondrion</keyword>